<evidence type="ECO:0000313" key="2">
    <source>
        <dbReference type="Proteomes" id="UP000008824"/>
    </source>
</evidence>
<dbReference type="Pfam" id="PF09481">
    <property type="entry name" value="CRISPR_Cse1"/>
    <property type="match status" value="1"/>
</dbReference>
<dbReference type="Proteomes" id="UP000008824">
    <property type="component" value="Chromosome"/>
</dbReference>
<protein>
    <submittedName>
        <fullName evidence="1">CRISPR-associated protein, Cse1 family</fullName>
    </submittedName>
</protein>
<evidence type="ECO:0000313" key="1">
    <source>
        <dbReference type="EMBL" id="ACF63974.1"/>
    </source>
</evidence>
<dbReference type="AlphaFoldDB" id="A0A0H3BUD8"/>
<name>A0A0H3BUD8_SALNS</name>
<sequence>MDLTKEKWLPVIFSNGDKKKISLRDLLDNRIQDLAYPRADFQGAAWQMLIGILQCTVAPEDKEEWADIWHESIEFEQWEKALNTISLALQFGEQKPSFLQSFDPLDSEYGSIAGLLVDAPGGNALKLNKDHFVKRGNVEQICPHCAAIALFAIQTNSPAGGAGYRVGMRGGGPLTTLVVPQEEDKYPLWKKLWLNVLPQEEPPNVTQHPLIFPWLAPTKTSEKAGNVVTPDNAHPLQAYWGMPRRIELDFTHTVAGICDLCGEHHESLLLQMCSKNYGVQYDSWLHPFSPYRQALKDPSAPWLAFKGQPGGSSYKDWLGLMLNREDKFNKMQPAKVVRAAGQRNKMSLWCFAWDMDKAKVRCWYQHRIPLISVLHEEQFLAALNTVLVLASESLSLLRNALKSAKFDCPKEAKMDFSMVDIAFWQETEPAFRTLQEALAVDPLRQDTQTRHAVSQWEAELAHYLFHVFDRDALTNPDCPDDILQRQLTARQDLASSYRKHKARKDVLALVE</sequence>
<proteinExistence type="predicted"/>
<dbReference type="KEGG" id="see:SNSL254_A3153"/>
<gene>
    <name evidence="1" type="primary">cse1</name>
    <name evidence="1" type="ordered locus">SNSL254_A3153</name>
</gene>
<dbReference type="RefSeq" id="WP_000366318.1">
    <property type="nucleotide sequence ID" value="NC_011080.1"/>
</dbReference>
<dbReference type="EMBL" id="CP001113">
    <property type="protein sequence ID" value="ACF63974.1"/>
    <property type="molecule type" value="Genomic_DNA"/>
</dbReference>
<reference evidence="1 2" key="1">
    <citation type="journal article" date="2011" name="J. Bacteriol.">
        <title>Comparative genomics of 28 Salmonella enterica isolates: evidence for CRISPR-mediated adaptive sublineage evolution.</title>
        <authorList>
            <person name="Fricke W.F."/>
            <person name="Mammel M.K."/>
            <person name="McDermott P.F."/>
            <person name="Tartera C."/>
            <person name="White D.G."/>
            <person name="Leclerc J.E."/>
            <person name="Ravel J."/>
            <person name="Cebula T.A."/>
        </authorList>
    </citation>
    <scope>NUCLEOTIDE SEQUENCE [LARGE SCALE GENOMIC DNA]</scope>
    <source>
        <strain evidence="1 2">SL254</strain>
    </source>
</reference>
<dbReference type="NCBIfam" id="TIGR02547">
    <property type="entry name" value="casA_cse1"/>
    <property type="match status" value="1"/>
</dbReference>
<accession>A0A0H3BUD8</accession>
<dbReference type="HOGENOM" id="CLU_039818_0_0_6"/>
<dbReference type="InterPro" id="IPR013381">
    <property type="entry name" value="CRISPR-assoc_prot_Cse1"/>
</dbReference>
<dbReference type="CDD" id="cd09669">
    <property type="entry name" value="Cse1_I-E"/>
    <property type="match status" value="1"/>
</dbReference>
<organism evidence="1 2">
    <name type="scientific">Salmonella newport (strain SL254)</name>
    <dbReference type="NCBI Taxonomy" id="423368"/>
    <lineage>
        <taxon>Bacteria</taxon>
        <taxon>Pseudomonadati</taxon>
        <taxon>Pseudomonadota</taxon>
        <taxon>Gammaproteobacteria</taxon>
        <taxon>Enterobacterales</taxon>
        <taxon>Enterobacteriaceae</taxon>
        <taxon>Salmonella</taxon>
    </lineage>
</organism>